<dbReference type="KEGG" id="trg:TRUGW13939_09271"/>
<evidence type="ECO:0000256" key="3">
    <source>
        <dbReference type="ARBA" id="ARBA00023295"/>
    </source>
</evidence>
<dbReference type="EMBL" id="CP055902">
    <property type="protein sequence ID" value="QKX62115.1"/>
    <property type="molecule type" value="Genomic_DNA"/>
</dbReference>
<dbReference type="PANTHER" id="PTHR12304:SF4">
    <property type="entry name" value="URIDINE NUCLEOSIDASE"/>
    <property type="match status" value="1"/>
</dbReference>
<evidence type="ECO:0000256" key="2">
    <source>
        <dbReference type="ARBA" id="ARBA00022801"/>
    </source>
</evidence>
<dbReference type="OrthoDB" id="432381at2759"/>
<dbReference type="InterPro" id="IPR001910">
    <property type="entry name" value="Inosine/uridine_hydrolase_dom"/>
</dbReference>
<evidence type="ECO:0000313" key="6">
    <source>
        <dbReference type="Proteomes" id="UP000509510"/>
    </source>
</evidence>
<dbReference type="SUPFAM" id="SSF53590">
    <property type="entry name" value="Nucleoside hydrolase"/>
    <property type="match status" value="1"/>
</dbReference>
<gene>
    <name evidence="5" type="ORF">TRUGW13939_09271</name>
</gene>
<dbReference type="GO" id="GO:0005829">
    <property type="term" value="C:cytosol"/>
    <property type="evidence" value="ECO:0007669"/>
    <property type="project" value="TreeGrafter"/>
</dbReference>
<comment type="similarity">
    <text evidence="1">Belongs to the IUNH family.</text>
</comment>
<proteinExistence type="inferred from homology"/>
<evidence type="ECO:0000259" key="4">
    <source>
        <dbReference type="Pfam" id="PF01156"/>
    </source>
</evidence>
<dbReference type="PANTHER" id="PTHR12304">
    <property type="entry name" value="INOSINE-URIDINE PREFERRING NUCLEOSIDE HYDROLASE"/>
    <property type="match status" value="1"/>
</dbReference>
<dbReference type="Gene3D" id="3.90.245.10">
    <property type="entry name" value="Ribonucleoside hydrolase-like"/>
    <property type="match status" value="1"/>
</dbReference>
<reference evidence="6" key="1">
    <citation type="submission" date="2020-06" db="EMBL/GenBank/DDBJ databases">
        <title>A chromosome-scale genome assembly of Talaromyces rugulosus W13939.</title>
        <authorList>
            <person name="Wang B."/>
            <person name="Guo L."/>
            <person name="Ye K."/>
            <person name="Wang L."/>
        </authorList>
    </citation>
    <scope>NUCLEOTIDE SEQUENCE [LARGE SCALE GENOMIC DNA]</scope>
    <source>
        <strain evidence="6">W13939</strain>
    </source>
</reference>
<dbReference type="InterPro" id="IPR023186">
    <property type="entry name" value="IUNH"/>
</dbReference>
<sequence length="254" mass="27496">MASRRRIILDTDPGVGIPGTDADDPLALLLALGDPRLELLAVTTIFGNTPPALGARGAAKEWRLGWMALYTRSDPRGKEGAIPLPSAEEAAVKEHAVDFIIRLARENMHQLTIVAIGPQTNVAMALLKEPRLSSWLHSIVFMDDSLTMSARHGRRRAAGLDPTYGRGNITPIAECNIYFDAPAADIVFRSGVPLTMVGLDLRNPNSGIALSTKAITNGNPDSSSIAALFREICQTYLSTPMFHWTHGCVLYDPL</sequence>
<dbReference type="RefSeq" id="XP_035348289.1">
    <property type="nucleotide sequence ID" value="XM_035492396.1"/>
</dbReference>
<name>A0A7H8R965_TALRU</name>
<organism evidence="5 6">
    <name type="scientific">Talaromyces rugulosus</name>
    <name type="common">Penicillium rugulosum</name>
    <dbReference type="NCBI Taxonomy" id="121627"/>
    <lineage>
        <taxon>Eukaryota</taxon>
        <taxon>Fungi</taxon>
        <taxon>Dikarya</taxon>
        <taxon>Ascomycota</taxon>
        <taxon>Pezizomycotina</taxon>
        <taxon>Eurotiomycetes</taxon>
        <taxon>Eurotiomycetidae</taxon>
        <taxon>Eurotiales</taxon>
        <taxon>Trichocomaceae</taxon>
        <taxon>Talaromyces</taxon>
        <taxon>Talaromyces sect. Islandici</taxon>
    </lineage>
</organism>
<keyword evidence="6" id="KW-1185">Reference proteome</keyword>
<evidence type="ECO:0000256" key="1">
    <source>
        <dbReference type="ARBA" id="ARBA00009176"/>
    </source>
</evidence>
<evidence type="ECO:0000313" key="5">
    <source>
        <dbReference type="EMBL" id="QKX62115.1"/>
    </source>
</evidence>
<dbReference type="Proteomes" id="UP000509510">
    <property type="component" value="Chromosome V"/>
</dbReference>
<dbReference type="GO" id="GO:0008477">
    <property type="term" value="F:purine nucleosidase activity"/>
    <property type="evidence" value="ECO:0007669"/>
    <property type="project" value="TreeGrafter"/>
</dbReference>
<dbReference type="GO" id="GO:0006152">
    <property type="term" value="P:purine nucleoside catabolic process"/>
    <property type="evidence" value="ECO:0007669"/>
    <property type="project" value="TreeGrafter"/>
</dbReference>
<dbReference type="GeneID" id="55996755"/>
<dbReference type="Pfam" id="PF01156">
    <property type="entry name" value="IU_nuc_hydro"/>
    <property type="match status" value="1"/>
</dbReference>
<protein>
    <recommendedName>
        <fullName evidence="4">Inosine/uridine-preferring nucleoside hydrolase domain-containing protein</fullName>
    </recommendedName>
</protein>
<keyword evidence="2" id="KW-0378">Hydrolase</keyword>
<feature type="domain" description="Inosine/uridine-preferring nucleoside hydrolase" evidence="4">
    <location>
        <begin position="7"/>
        <end position="254"/>
    </location>
</feature>
<dbReference type="InterPro" id="IPR036452">
    <property type="entry name" value="Ribo_hydro-like"/>
</dbReference>
<keyword evidence="3" id="KW-0326">Glycosidase</keyword>
<dbReference type="AlphaFoldDB" id="A0A7H8R965"/>
<accession>A0A7H8R965</accession>